<organism evidence="1">
    <name type="scientific">Castellaniella ginsengisoli</name>
    <dbReference type="NCBI Taxonomy" id="546114"/>
    <lineage>
        <taxon>Bacteria</taxon>
        <taxon>Pseudomonadati</taxon>
        <taxon>Pseudomonadota</taxon>
        <taxon>Betaproteobacteria</taxon>
        <taxon>Burkholderiales</taxon>
        <taxon>Alcaligenaceae</taxon>
        <taxon>Castellaniella</taxon>
    </lineage>
</organism>
<sequence length="125" mass="14143">MNDDATIHLHVPSELKGRWVRQSRAEGKRLTDWIVEKVEGHKMITNIELKPSGVEKFNRFFAKHARDGLDMQVVALDVLNVLQERASMDESLVYELGRFDTQSGNPEILTLDPDDVAVTEEPAGE</sequence>
<proteinExistence type="predicted"/>
<protein>
    <submittedName>
        <fullName evidence="1">Uncharacterized protein</fullName>
    </submittedName>
</protein>
<name>A0AB39D7C0_9BURK</name>
<gene>
    <name evidence="1" type="ORF">ABRZ09_12050</name>
</gene>
<dbReference type="EMBL" id="CP158255">
    <property type="protein sequence ID" value="XDJ49944.1"/>
    <property type="molecule type" value="Genomic_DNA"/>
</dbReference>
<reference evidence="1" key="1">
    <citation type="submission" date="2024-05" db="EMBL/GenBank/DDBJ databases">
        <authorList>
            <person name="Luo Y.-C."/>
            <person name="Nicholds J."/>
            <person name="Mortimer T."/>
            <person name="Maboni G."/>
        </authorList>
    </citation>
    <scope>NUCLEOTIDE SEQUENCE</scope>
    <source>
        <strain evidence="1">151108</strain>
    </source>
</reference>
<dbReference type="AlphaFoldDB" id="A0AB39D7C0"/>
<dbReference type="RefSeq" id="WP_368646854.1">
    <property type="nucleotide sequence ID" value="NZ_CP158255.1"/>
</dbReference>
<evidence type="ECO:0000313" key="1">
    <source>
        <dbReference type="EMBL" id="XDJ49944.1"/>
    </source>
</evidence>
<accession>A0AB39D7C0</accession>